<dbReference type="CDD" id="cd09071">
    <property type="entry name" value="FAR_C"/>
    <property type="match status" value="1"/>
</dbReference>
<organism evidence="7 8">
    <name type="scientific">Xylocopa violacea</name>
    <name type="common">Violet carpenter bee</name>
    <name type="synonym">Apis violacea</name>
    <dbReference type="NCBI Taxonomy" id="135666"/>
    <lineage>
        <taxon>Eukaryota</taxon>
        <taxon>Metazoa</taxon>
        <taxon>Ecdysozoa</taxon>
        <taxon>Arthropoda</taxon>
        <taxon>Hexapoda</taxon>
        <taxon>Insecta</taxon>
        <taxon>Pterygota</taxon>
        <taxon>Neoptera</taxon>
        <taxon>Endopterygota</taxon>
        <taxon>Hymenoptera</taxon>
        <taxon>Apocrita</taxon>
        <taxon>Aculeata</taxon>
        <taxon>Apoidea</taxon>
        <taxon>Anthophila</taxon>
        <taxon>Apidae</taxon>
        <taxon>Xylocopa</taxon>
        <taxon>Xylocopa</taxon>
    </lineage>
</organism>
<proteinExistence type="inferred from homology"/>
<evidence type="ECO:0000259" key="5">
    <source>
        <dbReference type="Pfam" id="PF03015"/>
    </source>
</evidence>
<dbReference type="InterPro" id="IPR013120">
    <property type="entry name" value="FAR_NAD-bd"/>
</dbReference>
<dbReference type="SUPFAM" id="SSF51735">
    <property type="entry name" value="NAD(P)-binding Rossmann-fold domains"/>
    <property type="match status" value="1"/>
</dbReference>
<accession>A0ABP1P8E9</accession>
<comment type="caution">
    <text evidence="7">The sequence shown here is derived from an EMBL/GenBank/DDBJ whole genome shotgun (WGS) entry which is preliminary data.</text>
</comment>
<comment type="catalytic activity">
    <reaction evidence="4">
        <text>a long-chain fatty acyl-CoA + 2 NADPH + 2 H(+) = a long-chain primary fatty alcohol + 2 NADP(+) + CoA</text>
        <dbReference type="Rhea" id="RHEA:52716"/>
        <dbReference type="ChEBI" id="CHEBI:15378"/>
        <dbReference type="ChEBI" id="CHEBI:57287"/>
        <dbReference type="ChEBI" id="CHEBI:57783"/>
        <dbReference type="ChEBI" id="CHEBI:58349"/>
        <dbReference type="ChEBI" id="CHEBI:77396"/>
        <dbReference type="ChEBI" id="CHEBI:83139"/>
        <dbReference type="EC" id="1.2.1.84"/>
    </reaction>
</comment>
<feature type="transmembrane region" description="Helical" evidence="4">
    <location>
        <begin position="490"/>
        <end position="511"/>
    </location>
</feature>
<keyword evidence="2 4" id="KW-0444">Lipid biosynthesis</keyword>
<feature type="transmembrane region" description="Helical" evidence="4">
    <location>
        <begin position="372"/>
        <end position="396"/>
    </location>
</feature>
<name>A0ABP1P8E9_XYLVO</name>
<keyword evidence="4" id="KW-1133">Transmembrane helix</keyword>
<evidence type="ECO:0000256" key="2">
    <source>
        <dbReference type="ARBA" id="ARBA00022516"/>
    </source>
</evidence>
<dbReference type="Pfam" id="PF07993">
    <property type="entry name" value="NAD_binding_4"/>
    <property type="match status" value="1"/>
</dbReference>
<dbReference type="PANTHER" id="PTHR11011:SF60">
    <property type="entry name" value="FATTY ACYL-COA REDUCTASE-RELATED"/>
    <property type="match status" value="1"/>
</dbReference>
<dbReference type="EMBL" id="CAXAJV020001299">
    <property type="protein sequence ID" value="CAL7948517.1"/>
    <property type="molecule type" value="Genomic_DNA"/>
</dbReference>
<dbReference type="PANTHER" id="PTHR11011">
    <property type="entry name" value="MALE STERILITY PROTEIN 2-RELATED"/>
    <property type="match status" value="1"/>
</dbReference>
<keyword evidence="4" id="KW-0812">Transmembrane</keyword>
<evidence type="ECO:0000259" key="6">
    <source>
        <dbReference type="Pfam" id="PF07993"/>
    </source>
</evidence>
<sequence length="516" mass="59678">MDEVRETGQSQNKTISESNYDSQIRKFYAGKVILLTGFTGFLGTIILEKLLRTCTEVSRIYIMIREKKGMTVDERLNKYFQNIVFDKLREVNPNFMEKVVPVHGDLIKIDLGLSPEDRKSIIENVNIIIHNASLVYFEAKVSRLLRINVIGTQKMLELGLECPHLEVFMYVSTAYSHHDNKRIEEKFYPPPVDLKVIQDMILADEENEAGLSKQVVNEIVGKWTNLYVFSKAIAEGVVQRFSRRTSLPCIVYRPSIIVSAYREPIPSWTGNEHGPIKLFIAAGLGMVHTTLISENISLDTIPVDFAVNNLLAVIWDYVAHRQSNKPEVYNYASSKWNPVNYKTLKDAFSKAIVELPPMSMVWYPFMVLTDNLFIFVVLHTLCHVLPAVLVDLVLIVQWKKPKAVSILLKLGKNFYMIYHFASRHWNIEADKSKDILKRMNDVDLEEFQFDLERIDWFKHVTLYANLIRNITNDTPDTIPAAKRKHRRLMVLHYTVCGLFILFSLLLLYKIACNFFY</sequence>
<dbReference type="InterPro" id="IPR026055">
    <property type="entry name" value="FAR"/>
</dbReference>
<dbReference type="InterPro" id="IPR033640">
    <property type="entry name" value="FAR_C"/>
</dbReference>
<dbReference type="Proteomes" id="UP001642520">
    <property type="component" value="Unassembled WGS sequence"/>
</dbReference>
<dbReference type="Gene3D" id="3.40.50.720">
    <property type="entry name" value="NAD(P)-binding Rossmann-like Domain"/>
    <property type="match status" value="1"/>
</dbReference>
<keyword evidence="4" id="KW-0560">Oxidoreductase</keyword>
<reference evidence="7 8" key="1">
    <citation type="submission" date="2024-08" db="EMBL/GenBank/DDBJ databases">
        <authorList>
            <person name="Will J Nash"/>
            <person name="Angela Man"/>
            <person name="Seanna McTaggart"/>
            <person name="Kendall Baker"/>
            <person name="Tom Barker"/>
            <person name="Leah Catchpole"/>
            <person name="Alex Durrant"/>
            <person name="Karim Gharbi"/>
            <person name="Naomi Irish"/>
            <person name="Gemy Kaithakottil"/>
            <person name="Debby Ku"/>
            <person name="Aaliyah Providence"/>
            <person name="Felix Shaw"/>
            <person name="David Swarbreck"/>
            <person name="Chris Watkins"/>
            <person name="Ann M. McCartney"/>
            <person name="Giulio Formenti"/>
            <person name="Alice Mouton"/>
            <person name="Noel Vella"/>
            <person name="Bjorn M von Reumont"/>
            <person name="Adriana Vella"/>
            <person name="Wilfried Haerty"/>
        </authorList>
    </citation>
    <scope>NUCLEOTIDE SEQUENCE [LARGE SCALE GENOMIC DNA]</scope>
</reference>
<keyword evidence="4" id="KW-0472">Membrane</keyword>
<evidence type="ECO:0000313" key="8">
    <source>
        <dbReference type="Proteomes" id="UP001642520"/>
    </source>
</evidence>
<feature type="domain" description="Fatty acyl-CoA reductase C-terminal" evidence="5">
    <location>
        <begin position="382"/>
        <end position="463"/>
    </location>
</feature>
<feature type="transmembrane region" description="Helical" evidence="4">
    <location>
        <begin position="28"/>
        <end position="47"/>
    </location>
</feature>
<dbReference type="InterPro" id="IPR036291">
    <property type="entry name" value="NAD(P)-bd_dom_sf"/>
</dbReference>
<evidence type="ECO:0000313" key="7">
    <source>
        <dbReference type="EMBL" id="CAL7948517.1"/>
    </source>
</evidence>
<feature type="domain" description="Thioester reductase (TE)" evidence="6">
    <location>
        <begin position="35"/>
        <end position="309"/>
    </location>
</feature>
<comment type="function">
    <text evidence="4">Catalyzes the reduction of fatty acyl-CoA to fatty alcohols.</text>
</comment>
<dbReference type="Pfam" id="PF03015">
    <property type="entry name" value="Sterile"/>
    <property type="match status" value="1"/>
</dbReference>
<keyword evidence="3 4" id="KW-0443">Lipid metabolism</keyword>
<keyword evidence="8" id="KW-1185">Reference proteome</keyword>
<dbReference type="CDD" id="cd05236">
    <property type="entry name" value="FAR-N_SDR_e"/>
    <property type="match status" value="1"/>
</dbReference>
<gene>
    <name evidence="7" type="ORF">XYLVIOL_LOCUS8919</name>
</gene>
<evidence type="ECO:0000256" key="4">
    <source>
        <dbReference type="RuleBase" id="RU363097"/>
    </source>
</evidence>
<dbReference type="EC" id="1.2.1.84" evidence="4"/>
<evidence type="ECO:0000256" key="3">
    <source>
        <dbReference type="ARBA" id="ARBA00023098"/>
    </source>
</evidence>
<evidence type="ECO:0000256" key="1">
    <source>
        <dbReference type="ARBA" id="ARBA00005928"/>
    </source>
</evidence>
<comment type="similarity">
    <text evidence="1 4">Belongs to the fatty acyl-CoA reductase family.</text>
</comment>
<protein>
    <recommendedName>
        <fullName evidence="4">Fatty acyl-CoA reductase</fullName>
        <ecNumber evidence="4">1.2.1.84</ecNumber>
    </recommendedName>
</protein>
<keyword evidence="4" id="KW-0521">NADP</keyword>